<dbReference type="AlphaFoldDB" id="A0A1Y1URB5"/>
<reference evidence="2 3" key="1">
    <citation type="submission" date="2017-03" db="EMBL/GenBank/DDBJ databases">
        <title>Widespread Adenine N6-methylation of Active Genes in Fungi.</title>
        <authorList>
            <consortium name="DOE Joint Genome Institute"/>
            <person name="Mondo S.J."/>
            <person name="Dannebaum R.O."/>
            <person name="Kuo R.C."/>
            <person name="Louie K.B."/>
            <person name="Bewick A.J."/>
            <person name="Labutti K."/>
            <person name="Haridas S."/>
            <person name="Kuo A."/>
            <person name="Salamov A."/>
            <person name="Ahrendt S.R."/>
            <person name="Lau R."/>
            <person name="Bowen B.P."/>
            <person name="Lipzen A."/>
            <person name="Sullivan W."/>
            <person name="Andreopoulos W.B."/>
            <person name="Clum A."/>
            <person name="Lindquist E."/>
            <person name="Daum C."/>
            <person name="Northen T.R."/>
            <person name="Ramamoorthy G."/>
            <person name="Schmitz R.J."/>
            <person name="Gryganskyi A."/>
            <person name="Culley D."/>
            <person name="Magnuson J."/>
            <person name="James T.Y."/>
            <person name="O'Malley M.A."/>
            <person name="Stajich J.E."/>
            <person name="Spatafora J.W."/>
            <person name="Visel A."/>
            <person name="Grigoriev I.V."/>
        </authorList>
    </citation>
    <scope>NUCLEOTIDE SEQUENCE [LARGE SCALE GENOMIC DNA]</scope>
    <source>
        <strain evidence="2 3">NRRL Y-17943</strain>
    </source>
</reference>
<evidence type="ECO:0000313" key="3">
    <source>
        <dbReference type="Proteomes" id="UP000193218"/>
    </source>
</evidence>
<keyword evidence="1" id="KW-0732">Signal</keyword>
<accession>A0A1Y1URB5</accession>
<evidence type="ECO:0000256" key="1">
    <source>
        <dbReference type="SAM" id="SignalP"/>
    </source>
</evidence>
<dbReference type="Proteomes" id="UP000193218">
    <property type="component" value="Unassembled WGS sequence"/>
</dbReference>
<evidence type="ECO:0008006" key="4">
    <source>
        <dbReference type="Google" id="ProtNLM"/>
    </source>
</evidence>
<dbReference type="EMBL" id="NBSH01000001">
    <property type="protein sequence ID" value="ORX40613.1"/>
    <property type="molecule type" value="Genomic_DNA"/>
</dbReference>
<gene>
    <name evidence="2" type="ORF">BD324DRAFT_611518</name>
</gene>
<organism evidence="2 3">
    <name type="scientific">Kockovaella imperatae</name>
    <dbReference type="NCBI Taxonomy" id="4999"/>
    <lineage>
        <taxon>Eukaryota</taxon>
        <taxon>Fungi</taxon>
        <taxon>Dikarya</taxon>
        <taxon>Basidiomycota</taxon>
        <taxon>Agaricomycotina</taxon>
        <taxon>Tremellomycetes</taxon>
        <taxon>Tremellales</taxon>
        <taxon>Cuniculitremaceae</taxon>
        <taxon>Kockovaella</taxon>
    </lineage>
</organism>
<sequence length="89" mass="10062">MQRRVTFALWILCLTTSQPMRQLSTERHALIYLPSFVWENTRQNSASELKSINQGKASPNPFTVSLSDHRSASTVKGKGVCPWVQEISL</sequence>
<feature type="chain" id="PRO_5013299388" description="Secreted protein" evidence="1">
    <location>
        <begin position="18"/>
        <end position="89"/>
    </location>
</feature>
<dbReference type="InParanoid" id="A0A1Y1URB5"/>
<protein>
    <recommendedName>
        <fullName evidence="4">Secreted protein</fullName>
    </recommendedName>
</protein>
<name>A0A1Y1URB5_9TREE</name>
<keyword evidence="3" id="KW-1185">Reference proteome</keyword>
<comment type="caution">
    <text evidence="2">The sequence shown here is derived from an EMBL/GenBank/DDBJ whole genome shotgun (WGS) entry which is preliminary data.</text>
</comment>
<evidence type="ECO:0000313" key="2">
    <source>
        <dbReference type="EMBL" id="ORX40613.1"/>
    </source>
</evidence>
<dbReference type="RefSeq" id="XP_021874292.1">
    <property type="nucleotide sequence ID" value="XM_022014275.1"/>
</dbReference>
<dbReference type="GeneID" id="33556083"/>
<proteinExistence type="predicted"/>
<feature type="signal peptide" evidence="1">
    <location>
        <begin position="1"/>
        <end position="17"/>
    </location>
</feature>